<dbReference type="GO" id="GO:0010506">
    <property type="term" value="P:regulation of autophagy"/>
    <property type="evidence" value="ECO:0007669"/>
    <property type="project" value="InterPro"/>
</dbReference>
<feature type="compositionally biased region" description="Basic and acidic residues" evidence="1">
    <location>
        <begin position="703"/>
        <end position="722"/>
    </location>
</feature>
<dbReference type="SUPFAM" id="SSF56112">
    <property type="entry name" value="Protein kinase-like (PK-like)"/>
    <property type="match status" value="1"/>
</dbReference>
<feature type="compositionally biased region" description="Polar residues" evidence="1">
    <location>
        <begin position="493"/>
        <end position="510"/>
    </location>
</feature>
<feature type="domain" description="Protein kinase" evidence="2">
    <location>
        <begin position="53"/>
        <end position="333"/>
    </location>
</feature>
<evidence type="ECO:0000313" key="3">
    <source>
        <dbReference type="EMBL" id="GMK59695.1"/>
    </source>
</evidence>
<feature type="compositionally biased region" description="Polar residues" evidence="1">
    <location>
        <begin position="621"/>
        <end position="635"/>
    </location>
</feature>
<evidence type="ECO:0000256" key="1">
    <source>
        <dbReference type="SAM" id="MobiDB-lite"/>
    </source>
</evidence>
<dbReference type="Gene3D" id="1.10.510.10">
    <property type="entry name" value="Transferase(Phosphotransferase) domain 1"/>
    <property type="match status" value="1"/>
</dbReference>
<keyword evidence="4" id="KW-1185">Reference proteome</keyword>
<gene>
    <name evidence="3" type="ORF">CspeluHIS016_0803010</name>
</gene>
<feature type="region of interest" description="Disordered" evidence="1">
    <location>
        <begin position="365"/>
        <end position="526"/>
    </location>
</feature>
<feature type="compositionally biased region" description="Basic and acidic residues" evidence="1">
    <location>
        <begin position="793"/>
        <end position="810"/>
    </location>
</feature>
<dbReference type="InterPro" id="IPR000719">
    <property type="entry name" value="Prot_kinase_dom"/>
</dbReference>
<accession>A0AAD3U054</accession>
<comment type="caution">
    <text evidence="3">The sequence shown here is derived from an EMBL/GenBank/DDBJ whole genome shotgun (WGS) entry which is preliminary data.</text>
</comment>
<reference evidence="3" key="1">
    <citation type="journal article" date="2023" name="BMC Genomics">
        <title>Chromosome-level genome assemblies of Cutaneotrichosporon spp. (Trichosporonales, Basidiomycota) reveal imbalanced evolution between nucleotide sequences and chromosome synteny.</title>
        <authorList>
            <person name="Kobayashi Y."/>
            <person name="Kayamori A."/>
            <person name="Aoki K."/>
            <person name="Shiwa Y."/>
            <person name="Matsutani M."/>
            <person name="Fujita N."/>
            <person name="Sugita T."/>
            <person name="Iwasaki W."/>
            <person name="Tanaka N."/>
            <person name="Takashima M."/>
        </authorList>
    </citation>
    <scope>NUCLEOTIDE SEQUENCE</scope>
    <source>
        <strain evidence="3">HIS016</strain>
    </source>
</reference>
<feature type="compositionally biased region" description="Low complexity" evidence="1">
    <location>
        <begin position="729"/>
        <end position="741"/>
    </location>
</feature>
<dbReference type="PROSITE" id="PS50011">
    <property type="entry name" value="PROTEIN_KINASE_DOM"/>
    <property type="match status" value="1"/>
</dbReference>
<dbReference type="InterPro" id="IPR011009">
    <property type="entry name" value="Kinase-like_dom_sf"/>
</dbReference>
<dbReference type="PROSITE" id="PS00108">
    <property type="entry name" value="PROTEIN_KINASE_ST"/>
    <property type="match status" value="1"/>
</dbReference>
<protein>
    <recommendedName>
        <fullName evidence="2">Protein kinase domain-containing protein</fullName>
    </recommendedName>
</protein>
<dbReference type="SMART" id="SM00220">
    <property type="entry name" value="S_TKc"/>
    <property type="match status" value="1"/>
</dbReference>
<organism evidence="3 4">
    <name type="scientific">Cutaneotrichosporon spelunceum</name>
    <dbReference type="NCBI Taxonomy" id="1672016"/>
    <lineage>
        <taxon>Eukaryota</taxon>
        <taxon>Fungi</taxon>
        <taxon>Dikarya</taxon>
        <taxon>Basidiomycota</taxon>
        <taxon>Agaricomycotina</taxon>
        <taxon>Tremellomycetes</taxon>
        <taxon>Trichosporonales</taxon>
        <taxon>Trichosporonaceae</taxon>
        <taxon>Cutaneotrichosporon</taxon>
    </lineage>
</organism>
<feature type="region of interest" description="Disordered" evidence="1">
    <location>
        <begin position="858"/>
        <end position="905"/>
    </location>
</feature>
<dbReference type="PANTHER" id="PTHR24348:SF68">
    <property type="entry name" value="SERINE_THREONINE-PROTEIN KINASE ATG1C"/>
    <property type="match status" value="1"/>
</dbReference>
<dbReference type="InterPro" id="IPR008271">
    <property type="entry name" value="Ser/Thr_kinase_AS"/>
</dbReference>
<dbReference type="GO" id="GO:0004674">
    <property type="term" value="F:protein serine/threonine kinase activity"/>
    <property type="evidence" value="ECO:0007669"/>
    <property type="project" value="InterPro"/>
</dbReference>
<dbReference type="GO" id="GO:0005524">
    <property type="term" value="F:ATP binding"/>
    <property type="evidence" value="ECO:0007669"/>
    <property type="project" value="InterPro"/>
</dbReference>
<sequence>MGDNTRVARERDVGTVAHSVTVDPEGKHQRPNTNRQSTAGIYSMSDEELIALFHFSRRIGHGNWGQVFEALPLVHSGIGADSALRSGLATGGRVAIKLVERATNPAAAHCIRALWGEMKIIRGLRHEQHPSVIRFEAFLITPSYAAVVMPLHRCPMPLPLPFNTALTYFRQLASAVAYLHERGITHNDIKPANIVISYSDVPILVDFGFAQHHKAGDAKRFLSTASWGTPEYLDPLRVMGQPHDERKSDVWSLGVTMYEAMVGRTPFEISEDEVFETQEELNEYLHRSRSGKWYGEYHIGNEHLERILHHMLYPDPAYRLPAVEIYTAVSNIIEQYDKSSIATPSFVRSDSFDLEFSLNERSAPRAEQVRAAEKEKETGRRLKGAQNDVLRRSALGDRKQTASASVLRPAKQLRTRTPDENVFVEAPPVPAPPVKLRPRSRDELKREDRKPPRVVSSEVRPLRPNTATGVYKLGTPSPPKKVPQTREEALASTLRSLQANSRQGSPVNTHTPRRERERPSSAAADYARAYRERPRPADLPRRVLDGSPRRVESLRERPVSRITKLANVSECEVLASTPTKPKIQVSPARAAPRLDVDIVTSALSPFCPTEPLVSKYRGPLVTTSPNRKAKQSTAPSELAPADNALHDLERLAEWAKRVELYVEEAKRAMAEGRPVPTMTLPDLESLAGAQANQVVTQAPAGQERLHKSEAHVEQREREHARDALGMPMLSLSSRSTASTTLQTPHATVASLPQPKEKENKKSLSKAASQTLKRHPVSQVFRRWGGDRGAMQPERPRISARKSESYLDRRRTPSIQDQEVLESEVEPERITPSRMGKPASSMSLRDAVKAGLGMDRDKDKAVYKTVPGRFGASPYAEGRMSSKKEEKKEERKERRMSLFKLFKGKK</sequence>
<dbReference type="Pfam" id="PF00069">
    <property type="entry name" value="Pkinase"/>
    <property type="match status" value="1"/>
</dbReference>
<dbReference type="EMBL" id="BTCM01000008">
    <property type="protein sequence ID" value="GMK59695.1"/>
    <property type="molecule type" value="Genomic_DNA"/>
</dbReference>
<dbReference type="PANTHER" id="PTHR24348">
    <property type="entry name" value="SERINE/THREONINE-PROTEIN KINASE UNC-51-RELATED"/>
    <property type="match status" value="1"/>
</dbReference>
<feature type="compositionally biased region" description="Basic and acidic residues" evidence="1">
    <location>
        <begin position="879"/>
        <end position="895"/>
    </location>
</feature>
<dbReference type="AlphaFoldDB" id="A0AAD3U054"/>
<feature type="region of interest" description="Disordered" evidence="1">
    <location>
        <begin position="697"/>
        <end position="843"/>
    </location>
</feature>
<name>A0AAD3U054_9TREE</name>
<feature type="compositionally biased region" description="Basic and acidic residues" evidence="1">
    <location>
        <begin position="389"/>
        <end position="400"/>
    </location>
</feature>
<dbReference type="Proteomes" id="UP001222932">
    <property type="component" value="Unassembled WGS sequence"/>
</dbReference>
<proteinExistence type="predicted"/>
<evidence type="ECO:0000259" key="2">
    <source>
        <dbReference type="PROSITE" id="PS50011"/>
    </source>
</evidence>
<evidence type="ECO:0000313" key="4">
    <source>
        <dbReference type="Proteomes" id="UP001222932"/>
    </source>
</evidence>
<dbReference type="InterPro" id="IPR045269">
    <property type="entry name" value="Atg1-like"/>
</dbReference>
<feature type="compositionally biased region" description="Basic and acidic residues" evidence="1">
    <location>
        <begin position="365"/>
        <end position="380"/>
    </location>
</feature>
<dbReference type="GO" id="GO:0005737">
    <property type="term" value="C:cytoplasm"/>
    <property type="evidence" value="ECO:0007669"/>
    <property type="project" value="TreeGrafter"/>
</dbReference>
<feature type="region of interest" description="Disordered" evidence="1">
    <location>
        <begin position="618"/>
        <end position="640"/>
    </location>
</feature>
<reference evidence="3" key="2">
    <citation type="submission" date="2023-06" db="EMBL/GenBank/DDBJ databases">
        <authorList>
            <person name="Kobayashi Y."/>
            <person name="Kayamori A."/>
            <person name="Aoki K."/>
            <person name="Shiwa Y."/>
            <person name="Fujita N."/>
            <person name="Sugita T."/>
            <person name="Iwasaki W."/>
            <person name="Tanaka N."/>
            <person name="Takashima M."/>
        </authorList>
    </citation>
    <scope>NUCLEOTIDE SEQUENCE</scope>
    <source>
        <strain evidence="3">HIS016</strain>
    </source>
</reference>
<dbReference type="CDD" id="cd14014">
    <property type="entry name" value="STKc_PknB_like"/>
    <property type="match status" value="1"/>
</dbReference>
<feature type="compositionally biased region" description="Basic and acidic residues" evidence="1">
    <location>
        <begin position="439"/>
        <end position="451"/>
    </location>
</feature>